<proteinExistence type="predicted"/>
<protein>
    <recommendedName>
        <fullName evidence="3">DUF2188 domain-containing protein</fullName>
    </recommendedName>
</protein>
<comment type="caution">
    <text evidence="1">The sequence shown here is derived from an EMBL/GenBank/DDBJ whole genome shotgun (WGS) entry which is preliminary data.</text>
</comment>
<sequence length="59" mass="6551">MPYRIERREGHKNSKGESAPWVIINKDREEVVGSSATKEDAEASIRARLAGEHGGFAKK</sequence>
<name>A0A2P5P7A4_9CHLR</name>
<evidence type="ECO:0008006" key="3">
    <source>
        <dbReference type="Google" id="ProtNLM"/>
    </source>
</evidence>
<keyword evidence="2" id="KW-1185">Reference proteome</keyword>
<dbReference type="AlphaFoldDB" id="A0A2P5P7A4"/>
<dbReference type="OrthoDB" id="9859104at2"/>
<gene>
    <name evidence="1" type="ORF">JP09_005050</name>
</gene>
<evidence type="ECO:0000313" key="2">
    <source>
        <dbReference type="Proteomes" id="UP000235653"/>
    </source>
</evidence>
<evidence type="ECO:0000313" key="1">
    <source>
        <dbReference type="EMBL" id="PPD58160.1"/>
    </source>
</evidence>
<accession>A0A2P5P7A4</accession>
<dbReference type="Proteomes" id="UP000235653">
    <property type="component" value="Unassembled WGS sequence"/>
</dbReference>
<reference evidence="1 2" key="1">
    <citation type="journal article" date="2017" name="ISME J.">
        <title>Grape pomace compost harbors organohalide-respiring Dehalogenimonas species with novel reductive dehalogenase genes.</title>
        <authorList>
            <person name="Yang Y."/>
            <person name="Higgins S.A."/>
            <person name="Yan J."/>
            <person name="Simsir B."/>
            <person name="Chourey K."/>
            <person name="Iyer R."/>
            <person name="Hettich R.L."/>
            <person name="Baldwin B."/>
            <person name="Ogles D.M."/>
            <person name="Loffler F.E."/>
        </authorList>
    </citation>
    <scope>NUCLEOTIDE SEQUENCE [LARGE SCALE GENOMIC DNA]</scope>
    <source>
        <strain evidence="1 2">GP</strain>
    </source>
</reference>
<dbReference type="RefSeq" id="WP_102331168.1">
    <property type="nucleotide sequence ID" value="NZ_CP058566.2"/>
</dbReference>
<organism evidence="1 2">
    <name type="scientific">Dehalogenimonas etheniformans</name>
    <dbReference type="NCBI Taxonomy" id="1536648"/>
    <lineage>
        <taxon>Bacteria</taxon>
        <taxon>Bacillati</taxon>
        <taxon>Chloroflexota</taxon>
        <taxon>Dehalococcoidia</taxon>
        <taxon>Dehalococcoidales</taxon>
        <taxon>Dehalococcoidaceae</taxon>
        <taxon>Dehalogenimonas</taxon>
    </lineage>
</organism>
<dbReference type="EMBL" id="JQAN02000009">
    <property type="protein sequence ID" value="PPD58160.1"/>
    <property type="molecule type" value="Genomic_DNA"/>
</dbReference>